<dbReference type="OrthoDB" id="7278537at2"/>
<dbReference type="AlphaFoldDB" id="S7TI10"/>
<dbReference type="STRING" id="1121439.dsat_1778"/>
<comment type="caution">
    <text evidence="1">The sequence shown here is derived from an EMBL/GenBank/DDBJ whole genome shotgun (WGS) entry which is preliminary data.</text>
</comment>
<proteinExistence type="predicted"/>
<organism evidence="1 2">
    <name type="scientific">Alkalidesulfovibrio alkalitolerans DSM 16529</name>
    <dbReference type="NCBI Taxonomy" id="1121439"/>
    <lineage>
        <taxon>Bacteria</taxon>
        <taxon>Pseudomonadati</taxon>
        <taxon>Thermodesulfobacteriota</taxon>
        <taxon>Desulfovibrionia</taxon>
        <taxon>Desulfovibrionales</taxon>
        <taxon>Desulfovibrionaceae</taxon>
        <taxon>Alkalidesulfovibrio</taxon>
    </lineage>
</organism>
<dbReference type="Proteomes" id="UP000014975">
    <property type="component" value="Unassembled WGS sequence"/>
</dbReference>
<evidence type="ECO:0000313" key="2">
    <source>
        <dbReference type="Proteomes" id="UP000014975"/>
    </source>
</evidence>
<dbReference type="PATRIC" id="fig|1121439.3.peg.163"/>
<evidence type="ECO:0000313" key="1">
    <source>
        <dbReference type="EMBL" id="EPR36250.1"/>
    </source>
</evidence>
<dbReference type="RefSeq" id="WP_020885664.1">
    <property type="nucleotide sequence ID" value="NZ_ATHI01000001.1"/>
</dbReference>
<dbReference type="eggNOG" id="ENOG5032V6V">
    <property type="taxonomic scope" value="Bacteria"/>
</dbReference>
<gene>
    <name evidence="1" type="ORF">dsat_1778</name>
</gene>
<keyword evidence="2" id="KW-1185">Reference proteome</keyword>
<name>S7TI10_9BACT</name>
<sequence length="190" mass="20656">MTADIAICNMALTALGHETIAAPHERTKAAGLCRLHYHGARRELLEAHHWAFATGAADLALVHGVAETATARALGYAFAFMRPADCLKARRLTDDAPFEPAGRLILCNVDKARLIYTRDLTESAVFPAAFTRALSFLLASLLAVPLMQSQKLERSMLEKYLSLVEAARETDADQGAPAGEPSVAWIEARR</sequence>
<reference evidence="1 2" key="1">
    <citation type="journal article" date="2013" name="Genome Announc.">
        <title>Draft genome sequences for three mercury-methylating, sulfate-reducing bacteria.</title>
        <authorList>
            <person name="Brown S.D."/>
            <person name="Hurt R.A.Jr."/>
            <person name="Gilmour C.C."/>
            <person name="Elias D.A."/>
        </authorList>
    </citation>
    <scope>NUCLEOTIDE SEQUENCE [LARGE SCALE GENOMIC DNA]</scope>
    <source>
        <strain evidence="1 2">DSM 16529</strain>
    </source>
</reference>
<accession>S7TI10</accession>
<protein>
    <submittedName>
        <fullName evidence="1">Uncharacterized protein</fullName>
    </submittedName>
</protein>
<dbReference type="EMBL" id="ATHI01000001">
    <property type="protein sequence ID" value="EPR36250.1"/>
    <property type="molecule type" value="Genomic_DNA"/>
</dbReference>